<accession>A0ABQ8JEB1</accession>
<keyword evidence="1" id="KW-0472">Membrane</keyword>
<keyword evidence="1" id="KW-0812">Transmembrane</keyword>
<evidence type="ECO:0000313" key="3">
    <source>
        <dbReference type="Proteomes" id="UP000887458"/>
    </source>
</evidence>
<reference evidence="2 3" key="1">
    <citation type="journal article" date="2018" name="J. Allergy Clin. Immunol.">
        <title>High-quality assembly of Dermatophagoides pteronyssinus genome and transcriptome reveals a wide range of novel allergens.</title>
        <authorList>
            <person name="Liu X.Y."/>
            <person name="Yang K.Y."/>
            <person name="Wang M.Q."/>
            <person name="Kwok J.S."/>
            <person name="Zeng X."/>
            <person name="Yang Z."/>
            <person name="Xiao X.J."/>
            <person name="Lau C.P."/>
            <person name="Li Y."/>
            <person name="Huang Z.M."/>
            <person name="Ba J.G."/>
            <person name="Yim A.K."/>
            <person name="Ouyang C.Y."/>
            <person name="Ngai S.M."/>
            <person name="Chan T.F."/>
            <person name="Leung E.L."/>
            <person name="Liu L."/>
            <person name="Liu Z.G."/>
            <person name="Tsui S.K."/>
        </authorList>
    </citation>
    <scope>NUCLEOTIDE SEQUENCE [LARGE SCALE GENOMIC DNA]</scope>
    <source>
        <strain evidence="2">Derp</strain>
    </source>
</reference>
<protein>
    <submittedName>
        <fullName evidence="2">Uncharacterized protein</fullName>
    </submittedName>
</protein>
<proteinExistence type="predicted"/>
<dbReference type="EMBL" id="NJHN03000047">
    <property type="protein sequence ID" value="KAH9420952.1"/>
    <property type="molecule type" value="Genomic_DNA"/>
</dbReference>
<evidence type="ECO:0000256" key="1">
    <source>
        <dbReference type="SAM" id="Phobius"/>
    </source>
</evidence>
<organism evidence="2 3">
    <name type="scientific">Dermatophagoides pteronyssinus</name>
    <name type="common">European house dust mite</name>
    <dbReference type="NCBI Taxonomy" id="6956"/>
    <lineage>
        <taxon>Eukaryota</taxon>
        <taxon>Metazoa</taxon>
        <taxon>Ecdysozoa</taxon>
        <taxon>Arthropoda</taxon>
        <taxon>Chelicerata</taxon>
        <taxon>Arachnida</taxon>
        <taxon>Acari</taxon>
        <taxon>Acariformes</taxon>
        <taxon>Sarcoptiformes</taxon>
        <taxon>Astigmata</taxon>
        <taxon>Psoroptidia</taxon>
        <taxon>Analgoidea</taxon>
        <taxon>Pyroglyphidae</taxon>
        <taxon>Dermatophagoidinae</taxon>
        <taxon>Dermatophagoides</taxon>
    </lineage>
</organism>
<feature type="transmembrane region" description="Helical" evidence="1">
    <location>
        <begin position="6"/>
        <end position="24"/>
    </location>
</feature>
<evidence type="ECO:0000313" key="2">
    <source>
        <dbReference type="EMBL" id="KAH9420952.1"/>
    </source>
</evidence>
<name>A0ABQ8JEB1_DERPT</name>
<comment type="caution">
    <text evidence="2">The sequence shown here is derived from an EMBL/GenBank/DDBJ whole genome shotgun (WGS) entry which is preliminary data.</text>
</comment>
<dbReference type="Proteomes" id="UP000887458">
    <property type="component" value="Unassembled WGS sequence"/>
</dbReference>
<reference evidence="2 3" key="2">
    <citation type="journal article" date="2022" name="Mol. Biol. Evol.">
        <title>Comparative Genomics Reveals Insights into the Divergent Evolution of Astigmatic Mites and Household Pest Adaptations.</title>
        <authorList>
            <person name="Xiong Q."/>
            <person name="Wan A.T."/>
            <person name="Liu X."/>
            <person name="Fung C.S."/>
            <person name="Xiao X."/>
            <person name="Malainual N."/>
            <person name="Hou J."/>
            <person name="Wang L."/>
            <person name="Wang M."/>
            <person name="Yang K.Y."/>
            <person name="Cui Y."/>
            <person name="Leung E.L."/>
            <person name="Nong W."/>
            <person name="Shin S.K."/>
            <person name="Au S.W."/>
            <person name="Jeong K.Y."/>
            <person name="Chew F.T."/>
            <person name="Hui J.H."/>
            <person name="Leung T.F."/>
            <person name="Tungtrongchitr A."/>
            <person name="Zhong N."/>
            <person name="Liu Z."/>
            <person name="Tsui S.K."/>
        </authorList>
    </citation>
    <scope>NUCLEOTIDE SEQUENCE [LARGE SCALE GENOMIC DNA]</scope>
    <source>
        <strain evidence="2">Derp</strain>
    </source>
</reference>
<sequence length="74" mass="8453">MTCCSLIVKLLFYALFILFGLLLIKIPTIAWREYDTMMADCWQHTNQSSTNEQSIHIVEVGKAMPTRDARSSSI</sequence>
<keyword evidence="1" id="KW-1133">Transmembrane helix</keyword>
<gene>
    <name evidence="2" type="ORF">DERP_001392</name>
</gene>
<keyword evidence="3" id="KW-1185">Reference proteome</keyword>